<dbReference type="Pfam" id="PF00455">
    <property type="entry name" value="DeoRC"/>
    <property type="match status" value="1"/>
</dbReference>
<dbReference type="Gene3D" id="3.40.50.1360">
    <property type="match status" value="1"/>
</dbReference>
<comment type="function">
    <text evidence="6">Repressor of the lactose catabolism operon. Galactose-6-phosphate is the inducer.</text>
</comment>
<gene>
    <name evidence="9" type="ORF">ACFOX0_20515</name>
</gene>
<evidence type="ECO:0000256" key="6">
    <source>
        <dbReference type="ARBA" id="ARBA00024937"/>
    </source>
</evidence>
<dbReference type="InterPro" id="IPR050313">
    <property type="entry name" value="Carb_Metab_HTH_regulators"/>
</dbReference>
<evidence type="ECO:0000256" key="4">
    <source>
        <dbReference type="ARBA" id="ARBA00023125"/>
    </source>
</evidence>
<dbReference type="Pfam" id="PF08220">
    <property type="entry name" value="HTH_DeoR"/>
    <property type="match status" value="1"/>
</dbReference>
<feature type="compositionally biased region" description="Low complexity" evidence="7">
    <location>
        <begin position="271"/>
        <end position="284"/>
    </location>
</feature>
<dbReference type="InterPro" id="IPR036390">
    <property type="entry name" value="WH_DNA-bd_sf"/>
</dbReference>
<dbReference type="Proteomes" id="UP001595868">
    <property type="component" value="Unassembled WGS sequence"/>
</dbReference>
<dbReference type="InterPro" id="IPR037171">
    <property type="entry name" value="NagB/RpiA_transferase-like"/>
</dbReference>
<dbReference type="PANTHER" id="PTHR30363:SF4">
    <property type="entry name" value="GLYCEROL-3-PHOSPHATE REGULON REPRESSOR"/>
    <property type="match status" value="1"/>
</dbReference>
<dbReference type="SMART" id="SM00420">
    <property type="entry name" value="HTH_DEOR"/>
    <property type="match status" value="1"/>
</dbReference>
<dbReference type="PANTHER" id="PTHR30363">
    <property type="entry name" value="HTH-TYPE TRANSCRIPTIONAL REGULATOR SRLR-RELATED"/>
    <property type="match status" value="1"/>
</dbReference>
<keyword evidence="4 9" id="KW-0238">DNA-binding</keyword>
<feature type="domain" description="HTH deoR-type" evidence="8">
    <location>
        <begin position="6"/>
        <end position="61"/>
    </location>
</feature>
<dbReference type="SMART" id="SM01134">
    <property type="entry name" value="DeoRC"/>
    <property type="match status" value="1"/>
</dbReference>
<evidence type="ECO:0000256" key="3">
    <source>
        <dbReference type="ARBA" id="ARBA00023015"/>
    </source>
</evidence>
<comment type="caution">
    <text evidence="9">The sequence shown here is derived from an EMBL/GenBank/DDBJ whole genome shotgun (WGS) entry which is preliminary data.</text>
</comment>
<evidence type="ECO:0000256" key="7">
    <source>
        <dbReference type="SAM" id="MobiDB-lite"/>
    </source>
</evidence>
<evidence type="ECO:0000256" key="1">
    <source>
        <dbReference type="ARBA" id="ARBA00021390"/>
    </source>
</evidence>
<dbReference type="SUPFAM" id="SSF46785">
    <property type="entry name" value="Winged helix' DNA-binding domain"/>
    <property type="match status" value="1"/>
</dbReference>
<keyword evidence="3" id="KW-0805">Transcription regulation</keyword>
<sequence>MRYTQAPERRRELLRRVEDAGYVSSTEAAVALAVSEMTIRRDLRQLAAQGLVNRVAGGASLPTPTAGAPFEQRRGAAMTEKEAVARAAVPLVTSDAVVALDAGTTVAALAALLPGGLTVVTHSVPVIQTCVGRADLELIALGGAYHGPTRSFTGPITRTSLGDLAVDVAVLSATAAGPAGVYSANASDADTKRAMARIARRVVLLLDHGKLDARAPMRFMDLAAVDVVVIDGGVAGEQLAMLRAHCRQVVVAPLSGAAPARVDGDLPGAPPVARRPARAAVAGR</sequence>
<evidence type="ECO:0000259" key="8">
    <source>
        <dbReference type="PROSITE" id="PS51000"/>
    </source>
</evidence>
<dbReference type="PROSITE" id="PS51000">
    <property type="entry name" value="HTH_DEOR_2"/>
    <property type="match status" value="1"/>
</dbReference>
<proteinExistence type="predicted"/>
<dbReference type="InterPro" id="IPR001034">
    <property type="entry name" value="DeoR_HTH"/>
</dbReference>
<keyword evidence="10" id="KW-1185">Reference proteome</keyword>
<evidence type="ECO:0000313" key="10">
    <source>
        <dbReference type="Proteomes" id="UP001595868"/>
    </source>
</evidence>
<protein>
    <recommendedName>
        <fullName evidence="1">Lactose phosphotransferase system repressor</fullName>
    </recommendedName>
</protein>
<dbReference type="PROSITE" id="PS00894">
    <property type="entry name" value="HTH_DEOR_1"/>
    <property type="match status" value="1"/>
</dbReference>
<accession>A0ABV8KQC5</accession>
<keyword evidence="2" id="KW-0678">Repressor</keyword>
<dbReference type="GO" id="GO:0003677">
    <property type="term" value="F:DNA binding"/>
    <property type="evidence" value="ECO:0007669"/>
    <property type="project" value="UniProtKB-KW"/>
</dbReference>
<dbReference type="PRINTS" id="PR00037">
    <property type="entry name" value="HTHLACR"/>
</dbReference>
<evidence type="ECO:0000256" key="5">
    <source>
        <dbReference type="ARBA" id="ARBA00023163"/>
    </source>
</evidence>
<keyword evidence="5" id="KW-0804">Transcription</keyword>
<feature type="region of interest" description="Disordered" evidence="7">
    <location>
        <begin position="263"/>
        <end position="284"/>
    </location>
</feature>
<dbReference type="EMBL" id="JBHSBN010000014">
    <property type="protein sequence ID" value="MFC4108304.1"/>
    <property type="molecule type" value="Genomic_DNA"/>
</dbReference>
<reference evidence="10" key="1">
    <citation type="journal article" date="2019" name="Int. J. Syst. Evol. Microbiol.">
        <title>The Global Catalogue of Microorganisms (GCM) 10K type strain sequencing project: providing services to taxonomists for standard genome sequencing and annotation.</title>
        <authorList>
            <consortium name="The Broad Institute Genomics Platform"/>
            <consortium name="The Broad Institute Genome Sequencing Center for Infectious Disease"/>
            <person name="Wu L."/>
            <person name="Ma J."/>
        </authorList>
    </citation>
    <scope>NUCLEOTIDE SEQUENCE [LARGE SCALE GENOMIC DNA]</scope>
    <source>
        <strain evidence="10">2902at01</strain>
    </source>
</reference>
<evidence type="ECO:0000256" key="2">
    <source>
        <dbReference type="ARBA" id="ARBA00022491"/>
    </source>
</evidence>
<dbReference type="InterPro" id="IPR018356">
    <property type="entry name" value="Tscrpt_reg_HTH_DeoR_CS"/>
</dbReference>
<organism evidence="9 10">
    <name type="scientific">Micromonospora zhanjiangensis</name>
    <dbReference type="NCBI Taxonomy" id="1522057"/>
    <lineage>
        <taxon>Bacteria</taxon>
        <taxon>Bacillati</taxon>
        <taxon>Actinomycetota</taxon>
        <taxon>Actinomycetes</taxon>
        <taxon>Micromonosporales</taxon>
        <taxon>Micromonosporaceae</taxon>
        <taxon>Micromonospora</taxon>
    </lineage>
</organism>
<name>A0ABV8KQC5_9ACTN</name>
<evidence type="ECO:0000313" key="9">
    <source>
        <dbReference type="EMBL" id="MFC4108304.1"/>
    </source>
</evidence>
<dbReference type="RefSeq" id="WP_377548354.1">
    <property type="nucleotide sequence ID" value="NZ_JBHSBN010000014.1"/>
</dbReference>
<dbReference type="InterPro" id="IPR014036">
    <property type="entry name" value="DeoR-like_C"/>
</dbReference>
<dbReference type="SUPFAM" id="SSF100950">
    <property type="entry name" value="NagB/RpiA/CoA transferase-like"/>
    <property type="match status" value="1"/>
</dbReference>